<feature type="zinc finger region" description="C3H1-type" evidence="4">
    <location>
        <begin position="89"/>
        <end position="111"/>
    </location>
</feature>
<dbReference type="Gene3D" id="4.10.1000.10">
    <property type="entry name" value="Zinc finger, CCCH-type"/>
    <property type="match status" value="1"/>
</dbReference>
<comment type="caution">
    <text evidence="6">The sequence shown here is derived from an EMBL/GenBank/DDBJ whole genome shotgun (WGS) entry which is preliminary data.</text>
</comment>
<dbReference type="InterPro" id="IPR000571">
    <property type="entry name" value="Znf_CCCH"/>
</dbReference>
<evidence type="ECO:0000256" key="1">
    <source>
        <dbReference type="ARBA" id="ARBA00022723"/>
    </source>
</evidence>
<accession>A0A9P7B9Z1</accession>
<dbReference type="PROSITE" id="PS50103">
    <property type="entry name" value="ZF_C3H1"/>
    <property type="match status" value="2"/>
</dbReference>
<gene>
    <name evidence="6" type="ORF">C6P45_004966</name>
</gene>
<dbReference type="GO" id="GO:0061630">
    <property type="term" value="F:ubiquitin protein ligase activity"/>
    <property type="evidence" value="ECO:0007669"/>
    <property type="project" value="InterPro"/>
</dbReference>
<keyword evidence="3 4" id="KW-0862">Zinc</keyword>
<name>A0A9P7B9Z1_MAUEX</name>
<evidence type="ECO:0000313" key="7">
    <source>
        <dbReference type="Proteomes" id="UP000750334"/>
    </source>
</evidence>
<keyword evidence="7" id="KW-1185">Reference proteome</keyword>
<dbReference type="Pfam" id="PF00642">
    <property type="entry name" value="zf-CCCH"/>
    <property type="match status" value="1"/>
</dbReference>
<reference evidence="6 7" key="1">
    <citation type="submission" date="2020-11" db="EMBL/GenBank/DDBJ databases">
        <title>Kefir isolates.</title>
        <authorList>
            <person name="Marcisauskas S."/>
            <person name="Kim Y."/>
            <person name="Blasche S."/>
        </authorList>
    </citation>
    <scope>NUCLEOTIDE SEQUENCE [LARGE SCALE GENOMIC DNA]</scope>
    <source>
        <strain evidence="6 7">OG2</strain>
    </source>
</reference>
<feature type="domain" description="C3H1-type" evidence="5">
    <location>
        <begin position="89"/>
        <end position="111"/>
    </location>
</feature>
<dbReference type="InterPro" id="IPR045072">
    <property type="entry name" value="MKRN-like"/>
</dbReference>
<evidence type="ECO:0000256" key="3">
    <source>
        <dbReference type="ARBA" id="ARBA00022833"/>
    </source>
</evidence>
<dbReference type="AlphaFoldDB" id="A0A9P7B9Z1"/>
<feature type="zinc finger region" description="C3H1-type" evidence="4">
    <location>
        <begin position="54"/>
        <end position="81"/>
    </location>
</feature>
<dbReference type="Proteomes" id="UP000750334">
    <property type="component" value="Unassembled WGS sequence"/>
</dbReference>
<protein>
    <recommendedName>
        <fullName evidence="5">C3H1-type domain-containing protein</fullName>
    </recommendedName>
</protein>
<dbReference type="OrthoDB" id="411372at2759"/>
<evidence type="ECO:0000259" key="5">
    <source>
        <dbReference type="PROSITE" id="PS50103"/>
    </source>
</evidence>
<dbReference type="GO" id="GO:0000209">
    <property type="term" value="P:protein polyubiquitination"/>
    <property type="evidence" value="ECO:0007669"/>
    <property type="project" value="InterPro"/>
</dbReference>
<dbReference type="InterPro" id="IPR036855">
    <property type="entry name" value="Znf_CCCH_sf"/>
</dbReference>
<sequence>MTKDLITLANISIDNPPLVDFPEGVKWSDFPENKRKLIIEYLITTQKNNKNFKSYSHIPCKFFKKGKCQAGRSCPFSHDLDYDQACNTPCSFFLKGECKFGKNCLNLHEYPKATQTTTTASSTNQLNSIDLVGNMVNSTGANSNPLSSTIAQFSTINSDPFTSTNNTSLPTTLLPSIPHYNNAPTLFNVDPLATIQEHTISKNNTFSLWGNTNIGPVVGGNNTHGKKINYYNNNYYDFNDPITRPLHTTPTNIPGTDNNNHNNALIKPEDVKFFLNKNSQN</sequence>
<dbReference type="Pfam" id="PF14608">
    <property type="entry name" value="zf-CCCH_2"/>
    <property type="match status" value="1"/>
</dbReference>
<dbReference type="PANTHER" id="PTHR11224">
    <property type="entry name" value="MAKORIN-RELATED"/>
    <property type="match status" value="1"/>
</dbReference>
<keyword evidence="2 4" id="KW-0863">Zinc-finger</keyword>
<organism evidence="6 7">
    <name type="scientific">Maudiozyma exigua</name>
    <name type="common">Yeast</name>
    <name type="synonym">Kazachstania exigua</name>
    <dbReference type="NCBI Taxonomy" id="34358"/>
    <lineage>
        <taxon>Eukaryota</taxon>
        <taxon>Fungi</taxon>
        <taxon>Dikarya</taxon>
        <taxon>Ascomycota</taxon>
        <taxon>Saccharomycotina</taxon>
        <taxon>Saccharomycetes</taxon>
        <taxon>Saccharomycetales</taxon>
        <taxon>Saccharomycetaceae</taxon>
        <taxon>Maudiozyma</taxon>
    </lineage>
</organism>
<dbReference type="SMART" id="SM00356">
    <property type="entry name" value="ZnF_C3H1"/>
    <property type="match status" value="2"/>
</dbReference>
<dbReference type="PANTHER" id="PTHR11224:SF10">
    <property type="entry name" value="IP09428P-RELATED"/>
    <property type="match status" value="1"/>
</dbReference>
<evidence type="ECO:0000256" key="2">
    <source>
        <dbReference type="ARBA" id="ARBA00022771"/>
    </source>
</evidence>
<proteinExistence type="predicted"/>
<dbReference type="GO" id="GO:0008270">
    <property type="term" value="F:zinc ion binding"/>
    <property type="evidence" value="ECO:0007669"/>
    <property type="project" value="UniProtKB-KW"/>
</dbReference>
<evidence type="ECO:0000313" key="6">
    <source>
        <dbReference type="EMBL" id="KAG0668120.1"/>
    </source>
</evidence>
<evidence type="ECO:0000256" key="4">
    <source>
        <dbReference type="PROSITE-ProRule" id="PRU00723"/>
    </source>
</evidence>
<dbReference type="SUPFAM" id="SSF90229">
    <property type="entry name" value="CCCH zinc finger"/>
    <property type="match status" value="1"/>
</dbReference>
<dbReference type="EMBL" id="PUHR01000078">
    <property type="protein sequence ID" value="KAG0668120.1"/>
    <property type="molecule type" value="Genomic_DNA"/>
</dbReference>
<keyword evidence="1 4" id="KW-0479">Metal-binding</keyword>
<feature type="domain" description="C3H1-type" evidence="5">
    <location>
        <begin position="54"/>
        <end position="81"/>
    </location>
</feature>